<keyword evidence="1" id="KW-0812">Transmembrane</keyword>
<gene>
    <name evidence="2" type="ORF">LELG_03475</name>
</gene>
<protein>
    <submittedName>
        <fullName evidence="2">Uncharacterized protein</fullName>
    </submittedName>
</protein>
<feature type="transmembrane region" description="Helical" evidence="1">
    <location>
        <begin position="403"/>
        <end position="424"/>
    </location>
</feature>
<keyword evidence="3" id="KW-1185">Reference proteome</keyword>
<sequence length="455" mass="51377">MKKSFLSNVRFMKDKYHDYDYYENRKKSNTVKDVFVNLVSDDDDDDDDYDNVNENTVGEDVVNAETTFENGVPRADGSGEQGAAKAKKAKKLKLKHMLKKRLKKASKELGRDFDTYVDESRRIKTGAGAGFGAEAGAGATAGTDLLTVEELLDNKEENDLSAPFAKAEVNNNQQAPFALAPYVNYIWSWMPSYLYGNTETVAADPAEVSKELVKSLELNPPETPQPVDAVATLTPAKNKARIQKLKNGSRTLFANWNQPAMMMFNGQLVSQQPMQNKLKTNKRKQHLLLLHLLLRRNPSDIDNQSTITSSAPMEFVVEYDSEEAEDIVTMSEELYYNPITKQLEPEPPTSQSSMMYPQQQNPNLLLLLDPQRPLQIISNLMSLVKKLQIMKLIFSPIDVIGEFFPHLQTVVILLELCLFIWILFELSRLIDALCMMVKAFCAPMIAVGRFMNRIT</sequence>
<organism evidence="2 3">
    <name type="scientific">Lodderomyces elongisporus (strain ATCC 11503 / CBS 2605 / JCM 1781 / NBRC 1676 / NRRL YB-4239)</name>
    <name type="common">Yeast</name>
    <name type="synonym">Saccharomyces elongisporus</name>
    <dbReference type="NCBI Taxonomy" id="379508"/>
    <lineage>
        <taxon>Eukaryota</taxon>
        <taxon>Fungi</taxon>
        <taxon>Dikarya</taxon>
        <taxon>Ascomycota</taxon>
        <taxon>Saccharomycotina</taxon>
        <taxon>Pichiomycetes</taxon>
        <taxon>Debaryomycetaceae</taxon>
        <taxon>Candida/Lodderomyces clade</taxon>
        <taxon>Lodderomyces</taxon>
    </lineage>
</organism>
<dbReference type="KEGG" id="lel:PVL30_002965"/>
<keyword evidence="1" id="KW-0472">Membrane</keyword>
<dbReference type="GeneID" id="5232550"/>
<evidence type="ECO:0000256" key="1">
    <source>
        <dbReference type="SAM" id="Phobius"/>
    </source>
</evidence>
<dbReference type="AlphaFoldDB" id="A5E1I8"/>
<evidence type="ECO:0000313" key="2">
    <source>
        <dbReference type="EMBL" id="EDK45296.1"/>
    </source>
</evidence>
<dbReference type="Proteomes" id="UP000001996">
    <property type="component" value="Unassembled WGS sequence"/>
</dbReference>
<name>A5E1I8_LODEL</name>
<reference evidence="2 3" key="1">
    <citation type="journal article" date="2009" name="Nature">
        <title>Evolution of pathogenicity and sexual reproduction in eight Candida genomes.</title>
        <authorList>
            <person name="Butler G."/>
            <person name="Rasmussen M.D."/>
            <person name="Lin M.F."/>
            <person name="Santos M.A."/>
            <person name="Sakthikumar S."/>
            <person name="Munro C.A."/>
            <person name="Rheinbay E."/>
            <person name="Grabherr M."/>
            <person name="Forche A."/>
            <person name="Reedy J.L."/>
            <person name="Agrafioti I."/>
            <person name="Arnaud M.B."/>
            <person name="Bates S."/>
            <person name="Brown A.J."/>
            <person name="Brunke S."/>
            <person name="Costanzo M.C."/>
            <person name="Fitzpatrick D.A."/>
            <person name="de Groot P.W."/>
            <person name="Harris D."/>
            <person name="Hoyer L.L."/>
            <person name="Hube B."/>
            <person name="Klis F.M."/>
            <person name="Kodira C."/>
            <person name="Lennard N."/>
            <person name="Logue M.E."/>
            <person name="Martin R."/>
            <person name="Neiman A.M."/>
            <person name="Nikolaou E."/>
            <person name="Quail M.A."/>
            <person name="Quinn J."/>
            <person name="Santos M.C."/>
            <person name="Schmitzberger F.F."/>
            <person name="Sherlock G."/>
            <person name="Shah P."/>
            <person name="Silverstein K.A."/>
            <person name="Skrzypek M.S."/>
            <person name="Soll D."/>
            <person name="Staggs R."/>
            <person name="Stansfield I."/>
            <person name="Stumpf M.P."/>
            <person name="Sudbery P.E."/>
            <person name="Srikantha T."/>
            <person name="Zeng Q."/>
            <person name="Berman J."/>
            <person name="Berriman M."/>
            <person name="Heitman J."/>
            <person name="Gow N.A."/>
            <person name="Lorenz M.C."/>
            <person name="Birren B.W."/>
            <person name="Kellis M."/>
            <person name="Cuomo C.A."/>
        </authorList>
    </citation>
    <scope>NUCLEOTIDE SEQUENCE [LARGE SCALE GENOMIC DNA]</scope>
    <source>
        <strain evidence="3">ATCC 11503 / BCRC 21390 / CBS 2605 / JCM 1781 / NBRC 1676 / NRRL YB-4239</strain>
    </source>
</reference>
<dbReference type="eggNOG" id="ENOG502T0CG">
    <property type="taxonomic scope" value="Eukaryota"/>
</dbReference>
<dbReference type="STRING" id="379508.A5E1I8"/>
<dbReference type="InParanoid" id="A5E1I8"/>
<proteinExistence type="predicted"/>
<evidence type="ECO:0000313" key="3">
    <source>
        <dbReference type="Proteomes" id="UP000001996"/>
    </source>
</evidence>
<accession>A5E1I8</accession>
<keyword evidence="1" id="KW-1133">Transmembrane helix</keyword>
<dbReference type="EMBL" id="CH981527">
    <property type="protein sequence ID" value="EDK45296.1"/>
    <property type="molecule type" value="Genomic_DNA"/>
</dbReference>
<dbReference type="HOGENOM" id="CLU_025334_0_0_1"/>
<dbReference type="OrthoDB" id="4084092at2759"/>